<comment type="similarity">
    <text evidence="2">Belongs to the importin beta family.</text>
</comment>
<dbReference type="PANTHER" id="PTHR12363:SF33">
    <property type="entry name" value="IMPORTIN-13"/>
    <property type="match status" value="1"/>
</dbReference>
<evidence type="ECO:0000256" key="1">
    <source>
        <dbReference type="ARBA" id="ARBA00004123"/>
    </source>
</evidence>
<dbReference type="InterPro" id="IPR011989">
    <property type="entry name" value="ARM-like"/>
</dbReference>
<evidence type="ECO:0000313" key="5">
    <source>
        <dbReference type="EMBL" id="CRZ02308.1"/>
    </source>
</evidence>
<dbReference type="GO" id="GO:0005737">
    <property type="term" value="C:cytoplasm"/>
    <property type="evidence" value="ECO:0007669"/>
    <property type="project" value="TreeGrafter"/>
</dbReference>
<sequence>MEDVCRAMAIMSAGISASPADVNAANTFLITFAHSSEAWAVCTGILSSPTLPSNIRFMATHMLHAKIEAQYDSLVGDETQALQDALLTALHAGILNASDNHICHRLAQCIVKIALEQSLSEFAVKCIRSVSPTAPAWLLLLSAAMETASSTNRLSFSNKQQFGSLLSKHLPSIIVAIEQSIIVDATMPMGLPSEAALFCILQLQSHQVALNSLFQLKAACLVDPLLGIFQLWRSSIVLEIFINCLCGESNGVNIGTCIEFMSSSGSLFQSVIDGPDSNDVKFAVTRLAVSMPCTVLFGHESPVSLQWVHWIMTLTSHSLPNAILCIEFWLNVLQMPLESRISAWSDNAVFYRLCDVLFQHCLIHDEDDDEIAEQRMEFLLQCEDCWISLYYCLGVDLIKTRFYNAIVAPATWQVADAACHTLKLLAPIVFDENHADDNLELFVSLVRFIVPYLSVSNDKLLCSATSALGNFAFIIVRSEEILQETLAALLTAIGHVPSSDCVVAISKSLRNIINQSPPQALVSFSEQFLPLSDRIISSTQFLLSSTLLHTPSVRKIAASFTRLVLSQPSILELFVGSLFQHAMLSSNALHMLGGVLEVARAPEITVPISVAIIKLFADVASIPHSSILEGFGMSAVAIIQVFSESRHTTHATKLIELLVRYGIDIPLCMQALPVAAVDFASDPTMVSLMVSHLSALTPKMLNVTSPDVVIGYVDFGSHLCVTSATLPIAFFEFSLQFLSEEHSHNRELLFSVLTVWNNVLRHKTNEKSLQVLVPELTRRLLCCIAAWAPQHNLSRITETLSFVCVRNYGHLVTSDLVALLPTVRLMQRADVDLFLGAFRTLSSDERNRRKFGSLMQDFAIFCRSKSMSNESLLGYHL</sequence>
<keyword evidence="3" id="KW-0813">Transport</keyword>
<dbReference type="AlphaFoldDB" id="A0A0H5QK01"/>
<dbReference type="PANTHER" id="PTHR12363">
    <property type="entry name" value="TRANSPORTIN 3 AND IMPORTIN 13"/>
    <property type="match status" value="1"/>
</dbReference>
<proteinExistence type="inferred from homology"/>
<evidence type="ECO:0000256" key="4">
    <source>
        <dbReference type="ARBA" id="ARBA00023242"/>
    </source>
</evidence>
<dbReference type="EMBL" id="HACM01001866">
    <property type="protein sequence ID" value="CRZ02308.1"/>
    <property type="molecule type" value="Transcribed_RNA"/>
</dbReference>
<comment type="subcellular location">
    <subcellularLocation>
        <location evidence="1">Nucleus</location>
    </subcellularLocation>
</comment>
<reference evidence="5" key="1">
    <citation type="submission" date="2015-04" db="EMBL/GenBank/DDBJ databases">
        <title>The genome sequence of the plant pathogenic Rhizarian Plasmodiophora brassicae reveals insights in its biotrophic life cycle and the origin of chitin synthesis.</title>
        <authorList>
            <person name="Schwelm A."/>
            <person name="Fogelqvist J."/>
            <person name="Knaust A."/>
            <person name="Julke S."/>
            <person name="Lilja T."/>
            <person name="Dhandapani V."/>
            <person name="Bonilla-Rosso G."/>
            <person name="Karlsson M."/>
            <person name="Shevchenko A."/>
            <person name="Choi S.R."/>
            <person name="Kim H.G."/>
            <person name="Park J.Y."/>
            <person name="Lim Y.P."/>
            <person name="Ludwig-Muller J."/>
            <person name="Dixelius C."/>
        </authorList>
    </citation>
    <scope>NUCLEOTIDE SEQUENCE</scope>
    <source>
        <tissue evidence="5">Potato root galls</tissue>
    </source>
</reference>
<dbReference type="SUPFAM" id="SSF48371">
    <property type="entry name" value="ARM repeat"/>
    <property type="match status" value="1"/>
</dbReference>
<keyword evidence="4" id="KW-0539">Nucleus</keyword>
<organism evidence="5">
    <name type="scientific">Spongospora subterranea</name>
    <dbReference type="NCBI Taxonomy" id="70186"/>
    <lineage>
        <taxon>Eukaryota</taxon>
        <taxon>Sar</taxon>
        <taxon>Rhizaria</taxon>
        <taxon>Endomyxa</taxon>
        <taxon>Phytomyxea</taxon>
        <taxon>Plasmodiophorida</taxon>
        <taxon>Plasmodiophoridae</taxon>
        <taxon>Spongospora</taxon>
    </lineage>
</organism>
<dbReference type="InterPro" id="IPR016024">
    <property type="entry name" value="ARM-type_fold"/>
</dbReference>
<dbReference type="GO" id="GO:0006606">
    <property type="term" value="P:protein import into nucleus"/>
    <property type="evidence" value="ECO:0007669"/>
    <property type="project" value="TreeGrafter"/>
</dbReference>
<protein>
    <recommendedName>
        <fullName evidence="6">Exportin-1/Importin-beta-like domain-containing protein</fullName>
    </recommendedName>
</protein>
<evidence type="ECO:0008006" key="6">
    <source>
        <dbReference type="Google" id="ProtNLM"/>
    </source>
</evidence>
<dbReference type="GO" id="GO:0005634">
    <property type="term" value="C:nucleus"/>
    <property type="evidence" value="ECO:0007669"/>
    <property type="project" value="UniProtKB-SubCell"/>
</dbReference>
<evidence type="ECO:0000256" key="3">
    <source>
        <dbReference type="ARBA" id="ARBA00022448"/>
    </source>
</evidence>
<name>A0A0H5QK01_9EUKA</name>
<dbReference type="Gene3D" id="1.25.10.10">
    <property type="entry name" value="Leucine-rich Repeat Variant"/>
    <property type="match status" value="1"/>
</dbReference>
<evidence type="ECO:0000256" key="2">
    <source>
        <dbReference type="ARBA" id="ARBA00007991"/>
    </source>
</evidence>
<dbReference type="InterPro" id="IPR051345">
    <property type="entry name" value="Importin_beta-like_NTR"/>
</dbReference>
<accession>A0A0H5QK01</accession>